<dbReference type="EMBL" id="FOAT01000022">
    <property type="protein sequence ID" value="SEL35899.1"/>
    <property type="molecule type" value="Genomic_DNA"/>
</dbReference>
<dbReference type="PROSITE" id="PS51898">
    <property type="entry name" value="TYR_RECOMBINASE"/>
    <property type="match status" value="1"/>
</dbReference>
<dbReference type="OrthoDB" id="9803188at2"/>
<dbReference type="Gene3D" id="1.10.150.130">
    <property type="match status" value="1"/>
</dbReference>
<evidence type="ECO:0000259" key="5">
    <source>
        <dbReference type="PROSITE" id="PS51898"/>
    </source>
</evidence>
<accession>A0A1H7PJX3</accession>
<dbReference type="SUPFAM" id="SSF56349">
    <property type="entry name" value="DNA breaking-rejoining enzymes"/>
    <property type="match status" value="1"/>
</dbReference>
<dbReference type="Proteomes" id="UP000186015">
    <property type="component" value="Unassembled WGS sequence"/>
</dbReference>
<dbReference type="InterPro" id="IPR002104">
    <property type="entry name" value="Integrase_catalytic"/>
</dbReference>
<gene>
    <name evidence="7" type="ORF">SAMN05216469_12220</name>
</gene>
<dbReference type="InterPro" id="IPR013762">
    <property type="entry name" value="Integrase-like_cat_sf"/>
</dbReference>
<dbReference type="InterPro" id="IPR011010">
    <property type="entry name" value="DNA_brk_join_enz"/>
</dbReference>
<dbReference type="InterPro" id="IPR010998">
    <property type="entry name" value="Integrase_recombinase_N"/>
</dbReference>
<evidence type="ECO:0000259" key="6">
    <source>
        <dbReference type="PROSITE" id="PS51900"/>
    </source>
</evidence>
<evidence type="ECO:0000313" key="7">
    <source>
        <dbReference type="EMBL" id="SEL35899.1"/>
    </source>
</evidence>
<dbReference type="GO" id="GO:0003677">
    <property type="term" value="F:DNA binding"/>
    <property type="evidence" value="ECO:0007669"/>
    <property type="project" value="UniProtKB-UniRule"/>
</dbReference>
<keyword evidence="2 4" id="KW-0238">DNA-binding</keyword>
<evidence type="ECO:0000313" key="8">
    <source>
        <dbReference type="Proteomes" id="UP000186015"/>
    </source>
</evidence>
<dbReference type="PANTHER" id="PTHR30349">
    <property type="entry name" value="PHAGE INTEGRASE-RELATED"/>
    <property type="match status" value="1"/>
</dbReference>
<dbReference type="InterPro" id="IPR050090">
    <property type="entry name" value="Tyrosine_recombinase_XerCD"/>
</dbReference>
<dbReference type="AlphaFoldDB" id="A0A1H7PJX3"/>
<keyword evidence="3" id="KW-0233">DNA recombination</keyword>
<organism evidence="7 8">
    <name type="scientific">Ruminococcus albus</name>
    <dbReference type="NCBI Taxonomy" id="1264"/>
    <lineage>
        <taxon>Bacteria</taxon>
        <taxon>Bacillati</taxon>
        <taxon>Bacillota</taxon>
        <taxon>Clostridia</taxon>
        <taxon>Eubacteriales</taxon>
        <taxon>Oscillospiraceae</taxon>
        <taxon>Ruminococcus</taxon>
    </lineage>
</organism>
<comment type="similarity">
    <text evidence="1">Belongs to the 'phage' integrase family.</text>
</comment>
<reference evidence="7 8" key="1">
    <citation type="submission" date="2016-10" db="EMBL/GenBank/DDBJ databases">
        <authorList>
            <person name="de Groot N.N."/>
        </authorList>
    </citation>
    <scope>NUCLEOTIDE SEQUENCE [LARGE SCALE GENOMIC DNA]</scope>
    <source>
        <strain evidence="7 8">KH2T6</strain>
    </source>
</reference>
<dbReference type="PANTHER" id="PTHR30349:SF41">
    <property type="entry name" value="INTEGRASE_RECOMBINASE PROTEIN MJ0367-RELATED"/>
    <property type="match status" value="1"/>
</dbReference>
<dbReference type="RefSeq" id="WP_074835839.1">
    <property type="nucleotide sequence ID" value="NZ_FOAT01000022.1"/>
</dbReference>
<sequence>MKVQKIKTENGFRYLLLDDNFQIIDEVYRYLRFLDSTGKSPNTLRSYAYHLKLFYQYATENNLDIFELFNNKKNKPIDILSNFLFWLQYPDTSRQQFHFEKENAKRSNNTVNLIVSTVLEFYEYLHRNNEIDEFNLYRSQRTNKYFKGFLYEMFKHNVENKRSILKRPVEYAPVNALTRKQYNELLSVCSCRRDQLLLAFMFEGGERLSETIGTHLCDLDNLEDGIVKIVPRINPENNARVKNYAGGLIKLPSYVIDLIIDYLTYDISNYDSDYLFLTLHGSNEGKPLQAANVEKLFARLSKKVGFKVHPHMLRHGFATEKLEAGWQMVDIQAYLRHKNLSSTQIYATYSDELKKEKMRSFLDKSSEKLKGTADELKKQNYSN</sequence>
<evidence type="ECO:0000256" key="2">
    <source>
        <dbReference type="ARBA" id="ARBA00023125"/>
    </source>
</evidence>
<dbReference type="Pfam" id="PF00589">
    <property type="entry name" value="Phage_integrase"/>
    <property type="match status" value="1"/>
</dbReference>
<protein>
    <submittedName>
        <fullName evidence="7">Integrase/recombinase XerD</fullName>
    </submittedName>
</protein>
<dbReference type="InterPro" id="IPR044068">
    <property type="entry name" value="CB"/>
</dbReference>
<evidence type="ECO:0000256" key="1">
    <source>
        <dbReference type="ARBA" id="ARBA00008857"/>
    </source>
</evidence>
<evidence type="ECO:0000256" key="3">
    <source>
        <dbReference type="ARBA" id="ARBA00023172"/>
    </source>
</evidence>
<feature type="domain" description="Core-binding (CB)" evidence="6">
    <location>
        <begin position="18"/>
        <end position="126"/>
    </location>
</feature>
<name>A0A1H7PJX3_RUMAL</name>
<dbReference type="Gene3D" id="1.10.443.10">
    <property type="entry name" value="Intergrase catalytic core"/>
    <property type="match status" value="1"/>
</dbReference>
<dbReference type="GO" id="GO:0006310">
    <property type="term" value="P:DNA recombination"/>
    <property type="evidence" value="ECO:0007669"/>
    <property type="project" value="UniProtKB-KW"/>
</dbReference>
<dbReference type="GO" id="GO:0015074">
    <property type="term" value="P:DNA integration"/>
    <property type="evidence" value="ECO:0007669"/>
    <property type="project" value="InterPro"/>
</dbReference>
<proteinExistence type="inferred from homology"/>
<feature type="domain" description="Tyr recombinase" evidence="5">
    <location>
        <begin position="172"/>
        <end position="359"/>
    </location>
</feature>
<evidence type="ECO:0000256" key="4">
    <source>
        <dbReference type="PROSITE-ProRule" id="PRU01248"/>
    </source>
</evidence>
<dbReference type="PROSITE" id="PS51900">
    <property type="entry name" value="CB"/>
    <property type="match status" value="1"/>
</dbReference>